<reference evidence="4 5" key="2">
    <citation type="submission" date="2018-11" db="EMBL/GenBank/DDBJ databases">
        <authorList>
            <consortium name="Pathogen Informatics"/>
        </authorList>
    </citation>
    <scope>NUCLEOTIDE SEQUENCE [LARGE SCALE GENOMIC DNA]</scope>
</reference>
<dbReference type="OrthoDB" id="5831939at2759"/>
<reference evidence="6" key="1">
    <citation type="submission" date="2016-06" db="UniProtKB">
        <authorList>
            <consortium name="WormBaseParasite"/>
        </authorList>
    </citation>
    <scope>IDENTIFICATION</scope>
</reference>
<dbReference type="AlphaFoldDB" id="A0A183ET59"/>
<evidence type="ECO:0000313" key="6">
    <source>
        <dbReference type="WBParaSite" id="GPUH_0002418001-mRNA-1"/>
    </source>
</evidence>
<organism evidence="6">
    <name type="scientific">Gongylonema pulchrum</name>
    <dbReference type="NCBI Taxonomy" id="637853"/>
    <lineage>
        <taxon>Eukaryota</taxon>
        <taxon>Metazoa</taxon>
        <taxon>Ecdysozoa</taxon>
        <taxon>Nematoda</taxon>
        <taxon>Chromadorea</taxon>
        <taxon>Rhabditida</taxon>
        <taxon>Spirurina</taxon>
        <taxon>Spiruromorpha</taxon>
        <taxon>Spiruroidea</taxon>
        <taxon>Gongylonematidae</taxon>
        <taxon>Gongylonema</taxon>
    </lineage>
</organism>
<dbReference type="EMBL" id="UYRT01100250">
    <property type="protein sequence ID" value="VDN42458.1"/>
    <property type="molecule type" value="Genomic_DNA"/>
</dbReference>
<dbReference type="SUPFAM" id="SSF56752">
    <property type="entry name" value="D-aminoacid aminotransferase-like PLP-dependent enzymes"/>
    <property type="match status" value="1"/>
</dbReference>
<keyword evidence="3" id="KW-0663">Pyridoxal phosphate</keyword>
<dbReference type="GO" id="GO:0009099">
    <property type="term" value="P:L-valine biosynthetic process"/>
    <property type="evidence" value="ECO:0007669"/>
    <property type="project" value="TreeGrafter"/>
</dbReference>
<dbReference type="InterPro" id="IPR043131">
    <property type="entry name" value="BCAT-like_N"/>
</dbReference>
<evidence type="ECO:0000256" key="2">
    <source>
        <dbReference type="ARBA" id="ARBA00009320"/>
    </source>
</evidence>
<accession>A0A183ET59</accession>
<dbReference type="Gene3D" id="3.30.470.10">
    <property type="match status" value="1"/>
</dbReference>
<proteinExistence type="inferred from homology"/>
<dbReference type="InterPro" id="IPR005786">
    <property type="entry name" value="B_amino_transII"/>
</dbReference>
<dbReference type="Proteomes" id="UP000271098">
    <property type="component" value="Unassembled WGS sequence"/>
</dbReference>
<keyword evidence="5" id="KW-1185">Reference proteome</keyword>
<dbReference type="GO" id="GO:0004084">
    <property type="term" value="F:branched-chain-amino-acid transaminase activity"/>
    <property type="evidence" value="ECO:0007669"/>
    <property type="project" value="InterPro"/>
</dbReference>
<evidence type="ECO:0000313" key="5">
    <source>
        <dbReference type="Proteomes" id="UP000271098"/>
    </source>
</evidence>
<gene>
    <name evidence="4" type="ORF">GPUH_LOCUS24151</name>
</gene>
<evidence type="ECO:0000313" key="4">
    <source>
        <dbReference type="EMBL" id="VDN42458.1"/>
    </source>
</evidence>
<dbReference type="PANTHER" id="PTHR11825">
    <property type="entry name" value="SUBGROUP IIII AMINOTRANSFERASE"/>
    <property type="match status" value="1"/>
</dbReference>
<evidence type="ECO:0000256" key="1">
    <source>
        <dbReference type="ARBA" id="ARBA00001933"/>
    </source>
</evidence>
<dbReference type="WBParaSite" id="GPUH_0002418001-mRNA-1">
    <property type="protein sequence ID" value="GPUH_0002418001-mRNA-1"/>
    <property type="gene ID" value="GPUH_0002418001"/>
</dbReference>
<dbReference type="InterPro" id="IPR036038">
    <property type="entry name" value="Aminotransferase-like"/>
</dbReference>
<evidence type="ECO:0000256" key="3">
    <source>
        <dbReference type="ARBA" id="ARBA00022898"/>
    </source>
</evidence>
<comment type="cofactor">
    <cofactor evidence="1">
        <name>pyridoxal 5'-phosphate</name>
        <dbReference type="ChEBI" id="CHEBI:597326"/>
    </cofactor>
</comment>
<comment type="similarity">
    <text evidence="2">Belongs to the class-IV pyridoxal-phosphate-dependent aminotransferase family.</text>
</comment>
<protein>
    <submittedName>
        <fullName evidence="6">Branched-chain-amino-acid transaminase</fullName>
    </submittedName>
</protein>
<dbReference type="PANTHER" id="PTHR11825:SF44">
    <property type="entry name" value="BRANCHED-CHAIN-AMINO-ACID AMINOTRANSFERASE"/>
    <property type="match status" value="1"/>
</dbReference>
<dbReference type="GO" id="GO:0005739">
    <property type="term" value="C:mitochondrion"/>
    <property type="evidence" value="ECO:0007669"/>
    <property type="project" value="TreeGrafter"/>
</dbReference>
<sequence length="147" mass="16452">MNSAMELISSKMLNGLIRSGRRLLLRSELIECSFCTAATKTTSPPPESSFLHDAFTDKQCGLYDKRAFQYRDLKIIKATPEQMKEKPGPETQLVFGHQFADHMLEIKWSEDKGWGQPLISPLHNLSMHPASKVLCSHTALAASAEAY</sequence>
<dbReference type="GO" id="GO:0009098">
    <property type="term" value="P:L-leucine biosynthetic process"/>
    <property type="evidence" value="ECO:0007669"/>
    <property type="project" value="TreeGrafter"/>
</dbReference>
<name>A0A183ET59_9BILA</name>